<sequence>MSKELHGIQRKFGIDLLFNVVKQCAEVGCSQQLGSVWFLLQEHLQPHHLDRKVRPNPVQVSNNSLLQCLRLVYDAVDPGNPKDNDELLGRVALSFQDSSAFKVASLKHTARASILEVEKNEPLSVVSCDSGLAIGAWEPAIHLSRSDALNALAWPGVHPQSLEAREILEERDWGPYVWMSMYVPNQVHCLCSASGEGGIKPLVVAGDARLRWELLNLGVLVREKVLESVVFGQLGPRCENPSLVGRGSAEMVVESLLSSVAPGTAHLAGDMQAMVRQELPDEIDDVRKALKVNLRHDGGRS</sequence>
<dbReference type="EMBL" id="ALBS01000161">
    <property type="protein sequence ID" value="EJT49666.1"/>
    <property type="molecule type" value="Genomic_DNA"/>
</dbReference>
<proteinExistence type="predicted"/>
<dbReference type="VEuPathDB" id="FungiDB:A1Q1_01164"/>
<dbReference type="GeneID" id="25984678"/>
<name>J5T808_TRIAS</name>
<protein>
    <submittedName>
        <fullName evidence="1">Uncharacterized protein</fullName>
    </submittedName>
</protein>
<comment type="caution">
    <text evidence="1">The sequence shown here is derived from an EMBL/GenBank/DDBJ whole genome shotgun (WGS) entry which is preliminary data.</text>
</comment>
<evidence type="ECO:0000313" key="2">
    <source>
        <dbReference type="Proteomes" id="UP000002748"/>
    </source>
</evidence>
<dbReference type="KEGG" id="tasa:A1Q1_01164"/>
<accession>J5T808</accession>
<organism evidence="1 2">
    <name type="scientific">Trichosporon asahii var. asahii (strain ATCC 90039 / CBS 2479 / JCM 2466 / KCTC 7840 / NBRC 103889/ NCYC 2677 / UAMH 7654)</name>
    <name type="common">Yeast</name>
    <dbReference type="NCBI Taxonomy" id="1186058"/>
    <lineage>
        <taxon>Eukaryota</taxon>
        <taxon>Fungi</taxon>
        <taxon>Dikarya</taxon>
        <taxon>Basidiomycota</taxon>
        <taxon>Agaricomycotina</taxon>
        <taxon>Tremellomycetes</taxon>
        <taxon>Trichosporonales</taxon>
        <taxon>Trichosporonaceae</taxon>
        <taxon>Trichosporon</taxon>
    </lineage>
</organism>
<gene>
    <name evidence="1" type="ORF">A1Q1_01164</name>
</gene>
<dbReference type="RefSeq" id="XP_014180914.1">
    <property type="nucleotide sequence ID" value="XM_014325439.1"/>
</dbReference>
<dbReference type="AlphaFoldDB" id="J5T808"/>
<dbReference type="HOGENOM" id="CLU_924979_0_0_1"/>
<dbReference type="Proteomes" id="UP000002748">
    <property type="component" value="Unassembled WGS sequence"/>
</dbReference>
<reference evidence="1 2" key="1">
    <citation type="journal article" date="2012" name="Eukaryot. Cell">
        <title>Draft genome sequence of CBS 2479, the standard type strain of Trichosporon asahii.</title>
        <authorList>
            <person name="Yang R.Y."/>
            <person name="Li H.T."/>
            <person name="Zhu H."/>
            <person name="Zhou G.P."/>
            <person name="Wang M."/>
            <person name="Wang L."/>
        </authorList>
    </citation>
    <scope>NUCLEOTIDE SEQUENCE [LARGE SCALE GENOMIC DNA]</scope>
    <source>
        <strain evidence="2">ATCC 90039 / CBS 2479 / JCM 2466 / KCTC 7840 / NCYC 2677 / UAMH 7654</strain>
    </source>
</reference>
<evidence type="ECO:0000313" key="1">
    <source>
        <dbReference type="EMBL" id="EJT49666.1"/>
    </source>
</evidence>